<evidence type="ECO:0000313" key="2">
    <source>
        <dbReference type="Proteomes" id="UP001060215"/>
    </source>
</evidence>
<keyword evidence="2" id="KW-1185">Reference proteome</keyword>
<comment type="caution">
    <text evidence="1">The sequence shown here is derived from an EMBL/GenBank/DDBJ whole genome shotgun (WGS) entry which is preliminary data.</text>
</comment>
<accession>A0ACC0FSP7</accession>
<organism evidence="1 2">
    <name type="scientific">Camellia lanceoleosa</name>
    <dbReference type="NCBI Taxonomy" id="1840588"/>
    <lineage>
        <taxon>Eukaryota</taxon>
        <taxon>Viridiplantae</taxon>
        <taxon>Streptophyta</taxon>
        <taxon>Embryophyta</taxon>
        <taxon>Tracheophyta</taxon>
        <taxon>Spermatophyta</taxon>
        <taxon>Magnoliopsida</taxon>
        <taxon>eudicotyledons</taxon>
        <taxon>Gunneridae</taxon>
        <taxon>Pentapetalae</taxon>
        <taxon>asterids</taxon>
        <taxon>Ericales</taxon>
        <taxon>Theaceae</taxon>
        <taxon>Camellia</taxon>
    </lineage>
</organism>
<name>A0ACC0FSP7_9ERIC</name>
<sequence length="253" mass="27005">MFSHSLDPSLLQQLQSAAACISGGIDHSGSPACKKHQHQSIDLTILHVHTNSKFGVLSMLKGWASFAPSRSQFHLKPSCMYGNVSDLHVKTRLVVFTSNVKFQVMAERLHESYERLILKGEDVDERKVVEGVRTEKTTSHVSGNRSGNEFVTDVVGSSRRVGQIVPKGSGKGGSGSKGGGDVAQCCDTANPVVTVSRTSSYVEIVVVDHKAHIGTVGEGCSKGGSGVNLAEALANLAVLEAENKDKDKMIMTM</sequence>
<proteinExistence type="predicted"/>
<dbReference type="EMBL" id="CM045770">
    <property type="protein sequence ID" value="KAI7991653.1"/>
    <property type="molecule type" value="Genomic_DNA"/>
</dbReference>
<gene>
    <name evidence="1" type="ORF">LOK49_LG12G00557</name>
</gene>
<dbReference type="Proteomes" id="UP001060215">
    <property type="component" value="Chromosome 13"/>
</dbReference>
<evidence type="ECO:0000313" key="1">
    <source>
        <dbReference type="EMBL" id="KAI7991653.1"/>
    </source>
</evidence>
<reference evidence="1 2" key="1">
    <citation type="journal article" date="2022" name="Plant J.">
        <title>Chromosome-level genome of Camellia lanceoleosa provides a valuable resource for understanding genome evolution and self-incompatibility.</title>
        <authorList>
            <person name="Gong W."/>
            <person name="Xiao S."/>
            <person name="Wang L."/>
            <person name="Liao Z."/>
            <person name="Chang Y."/>
            <person name="Mo W."/>
            <person name="Hu G."/>
            <person name="Li W."/>
            <person name="Zhao G."/>
            <person name="Zhu H."/>
            <person name="Hu X."/>
            <person name="Ji K."/>
            <person name="Xiang X."/>
            <person name="Song Q."/>
            <person name="Yuan D."/>
            <person name="Jin S."/>
            <person name="Zhang L."/>
        </authorList>
    </citation>
    <scope>NUCLEOTIDE SEQUENCE [LARGE SCALE GENOMIC DNA]</scope>
    <source>
        <strain evidence="1">SQ_2022a</strain>
    </source>
</reference>
<protein>
    <submittedName>
        <fullName evidence="1">Uncharacterized protein</fullName>
    </submittedName>
</protein>